<organism evidence="9 10">
    <name type="scientific">Glycine soja</name>
    <name type="common">Wild soybean</name>
    <dbReference type="NCBI Taxonomy" id="3848"/>
    <lineage>
        <taxon>Eukaryota</taxon>
        <taxon>Viridiplantae</taxon>
        <taxon>Streptophyta</taxon>
        <taxon>Embryophyta</taxon>
        <taxon>Tracheophyta</taxon>
        <taxon>Spermatophyta</taxon>
        <taxon>Magnoliopsida</taxon>
        <taxon>eudicotyledons</taxon>
        <taxon>Gunneridae</taxon>
        <taxon>Pentapetalae</taxon>
        <taxon>rosids</taxon>
        <taxon>fabids</taxon>
        <taxon>Fabales</taxon>
        <taxon>Fabaceae</taxon>
        <taxon>Papilionoideae</taxon>
        <taxon>50 kb inversion clade</taxon>
        <taxon>NPAAA clade</taxon>
        <taxon>indigoferoid/millettioid clade</taxon>
        <taxon>Phaseoleae</taxon>
        <taxon>Glycine</taxon>
        <taxon>Glycine subgen. Soja</taxon>
    </lineage>
</organism>
<dbReference type="Proteomes" id="UP000289340">
    <property type="component" value="Chromosome 3"/>
</dbReference>
<dbReference type="Gramene" id="XM_028368008.1">
    <property type="protein sequence ID" value="XP_028223809.1"/>
    <property type="gene ID" value="LOC114405520"/>
</dbReference>
<dbReference type="EMBL" id="QZWG01000003">
    <property type="protein sequence ID" value="RZC20609.1"/>
    <property type="molecule type" value="Genomic_DNA"/>
</dbReference>
<comment type="caution">
    <text evidence="9">The sequence shown here is derived from an EMBL/GenBank/DDBJ whole genome shotgun (WGS) entry which is preliminary data.</text>
</comment>
<evidence type="ECO:0000313" key="10">
    <source>
        <dbReference type="Proteomes" id="UP000289340"/>
    </source>
</evidence>
<evidence type="ECO:0000256" key="2">
    <source>
        <dbReference type="ARBA" id="ARBA00023015"/>
    </source>
</evidence>
<dbReference type="SUPFAM" id="SSF54171">
    <property type="entry name" value="DNA-binding domain"/>
    <property type="match status" value="2"/>
</dbReference>
<dbReference type="GO" id="GO:0003677">
    <property type="term" value="F:DNA binding"/>
    <property type="evidence" value="ECO:0007669"/>
    <property type="project" value="UniProtKB-KW"/>
</dbReference>
<name>A0A445LBQ8_GLYSO</name>
<protein>
    <submittedName>
        <fullName evidence="8">AP2-like ethylene-responsive transcription factor PLT2 isoform A</fullName>
    </submittedName>
    <submittedName>
        <fullName evidence="9">AP2-like ethylene-responsive transcription factor PLT2 isoform B</fullName>
    </submittedName>
</protein>
<comment type="subcellular location">
    <subcellularLocation>
        <location evidence="1">Nucleus</location>
    </subcellularLocation>
</comment>
<keyword evidence="10" id="KW-1185">Reference proteome</keyword>
<evidence type="ECO:0000259" key="7">
    <source>
        <dbReference type="PROSITE" id="PS51032"/>
    </source>
</evidence>
<dbReference type="Gene3D" id="3.30.730.10">
    <property type="entry name" value="AP2/ERF domain"/>
    <property type="match status" value="2"/>
</dbReference>
<sequence>MFPNNYDISSVQPIVAASEGTTVFGDQRNVREEPRTYLGVQKVTDKPIYIGLVRENDATKSERTIYLGKFDKEVNAARAHDLVALKRGGSSAKTNFPESHYKTALEAMTTDMTQTDVVDSVRMLSYSFVKFISKYRGVIRDSSTAKWEAIFVTSSDDNKSLGLFDTEEEAARAYDVESIRLKGYDAITNFNIRFYNVEAILKGVTDPEKVIYQSQDTVPVEAMQPLEVLQNIIDQGSSKMLYGTTTDTFGSNVFQRPISGNTEEQENYVAFASQGRENDPNRNLSLVTEGQPLVYGRSGEDDGQGGSSASSMCFEDELTNAYKKFIKRS</sequence>
<keyword evidence="4" id="KW-0804">Transcription</keyword>
<keyword evidence="5" id="KW-0539">Nucleus</keyword>
<feature type="domain" description="AP2/ERF" evidence="7">
    <location>
        <begin position="134"/>
        <end position="191"/>
    </location>
</feature>
<evidence type="ECO:0000313" key="9">
    <source>
        <dbReference type="EMBL" id="RZC20610.1"/>
    </source>
</evidence>
<keyword evidence="2" id="KW-0805">Transcription regulation</keyword>
<dbReference type="PROSITE" id="PS51032">
    <property type="entry name" value="AP2_ERF"/>
    <property type="match status" value="2"/>
</dbReference>
<evidence type="ECO:0000256" key="5">
    <source>
        <dbReference type="ARBA" id="ARBA00023242"/>
    </source>
</evidence>
<accession>A0A445LBQ8</accession>
<dbReference type="InterPro" id="IPR036955">
    <property type="entry name" value="AP2/ERF_dom_sf"/>
</dbReference>
<dbReference type="InterPro" id="IPR016177">
    <property type="entry name" value="DNA-bd_dom_sf"/>
</dbReference>
<dbReference type="PANTHER" id="PTHR32467">
    <property type="entry name" value="AP2-LIKE ETHYLENE-RESPONSIVE TRANSCRIPTION FACTOR"/>
    <property type="match status" value="1"/>
</dbReference>
<evidence type="ECO:0000256" key="6">
    <source>
        <dbReference type="SAM" id="MobiDB-lite"/>
    </source>
</evidence>
<dbReference type="InterPro" id="IPR001471">
    <property type="entry name" value="AP2/ERF_dom"/>
</dbReference>
<proteinExistence type="predicted"/>
<feature type="region of interest" description="Disordered" evidence="6">
    <location>
        <begin position="292"/>
        <end position="311"/>
    </location>
</feature>
<dbReference type="PANTHER" id="PTHR32467:SF241">
    <property type="entry name" value="OS01G0899800 PROTEIN"/>
    <property type="match status" value="1"/>
</dbReference>
<evidence type="ECO:0000313" key="8">
    <source>
        <dbReference type="EMBL" id="RZC20609.1"/>
    </source>
</evidence>
<reference evidence="9 10" key="1">
    <citation type="submission" date="2018-09" db="EMBL/GenBank/DDBJ databases">
        <title>A high-quality reference genome of wild soybean provides a powerful tool to mine soybean genomes.</title>
        <authorList>
            <person name="Xie M."/>
            <person name="Chung C.Y.L."/>
            <person name="Li M.-W."/>
            <person name="Wong F.-L."/>
            <person name="Chan T.-F."/>
            <person name="Lam H.-M."/>
        </authorList>
    </citation>
    <scope>NUCLEOTIDE SEQUENCE [LARGE SCALE GENOMIC DNA]</scope>
    <source>
        <strain evidence="10">cv. W05</strain>
        <tissue evidence="9">Hypocotyl of etiolated seedlings</tissue>
    </source>
</reference>
<dbReference type="AlphaFoldDB" id="A0A445LBQ8"/>
<gene>
    <name evidence="9" type="ORF">D0Y65_007127</name>
</gene>
<dbReference type="SMART" id="SM00380">
    <property type="entry name" value="AP2"/>
    <property type="match status" value="2"/>
</dbReference>
<dbReference type="EMBL" id="QZWG01000003">
    <property type="protein sequence ID" value="RZC20610.1"/>
    <property type="molecule type" value="Genomic_DNA"/>
</dbReference>
<evidence type="ECO:0000256" key="1">
    <source>
        <dbReference type="ARBA" id="ARBA00004123"/>
    </source>
</evidence>
<dbReference type="GO" id="GO:0005634">
    <property type="term" value="C:nucleus"/>
    <property type="evidence" value="ECO:0007669"/>
    <property type="project" value="UniProtKB-SubCell"/>
</dbReference>
<dbReference type="CDD" id="cd00018">
    <property type="entry name" value="AP2"/>
    <property type="match status" value="1"/>
</dbReference>
<evidence type="ECO:0000256" key="4">
    <source>
        <dbReference type="ARBA" id="ARBA00023163"/>
    </source>
</evidence>
<evidence type="ECO:0000256" key="3">
    <source>
        <dbReference type="ARBA" id="ARBA00023125"/>
    </source>
</evidence>
<keyword evidence="3" id="KW-0238">DNA-binding</keyword>
<feature type="domain" description="AP2/ERF" evidence="7">
    <location>
        <begin position="36"/>
        <end position="97"/>
    </location>
</feature>
<dbReference type="GO" id="GO:0003700">
    <property type="term" value="F:DNA-binding transcription factor activity"/>
    <property type="evidence" value="ECO:0007669"/>
    <property type="project" value="InterPro"/>
</dbReference>